<dbReference type="SUPFAM" id="SSF55781">
    <property type="entry name" value="GAF domain-like"/>
    <property type="match status" value="1"/>
</dbReference>
<evidence type="ECO:0000313" key="6">
    <source>
        <dbReference type="EMBL" id="MFC6762452.1"/>
    </source>
</evidence>
<keyword evidence="2" id="KW-0238">DNA-binding</keyword>
<feature type="domain" description="IclR-ED" evidence="5">
    <location>
        <begin position="68"/>
        <end position="249"/>
    </location>
</feature>
<keyword evidence="1" id="KW-0805">Transcription regulation</keyword>
<dbReference type="Pfam" id="PF01614">
    <property type="entry name" value="IclR_C"/>
    <property type="match status" value="1"/>
</dbReference>
<proteinExistence type="predicted"/>
<protein>
    <submittedName>
        <fullName evidence="6">IclR family transcriptional regulator</fullName>
    </submittedName>
</protein>
<dbReference type="InterPro" id="IPR036390">
    <property type="entry name" value="WH_DNA-bd_sf"/>
</dbReference>
<evidence type="ECO:0000259" key="4">
    <source>
        <dbReference type="PROSITE" id="PS51077"/>
    </source>
</evidence>
<dbReference type="Proteomes" id="UP001596353">
    <property type="component" value="Unassembled WGS sequence"/>
</dbReference>
<sequence length="250" mass="26713">MATPLNGSLIKAFEILDLFSEQQPQVTSAEVASALEMSHSTAHRFLNTLEEVGALVQIRRGVYGLGHHIAQLGRVAERTNPLARLVQPVIARICGMLNESVMVGALSRDGVVCIATAIAPRPISVNIQVGRLLELHQSAQGKVWLAHMDVVEREARLSELAATEKLTEQNLQVLRGDIAGALENGFACNRGESEPDIGAVAVPVFDADGALRLTLSAFGMASRFSGHHESWIAASLTDAARDVAEAIPGR</sequence>
<reference evidence="7" key="1">
    <citation type="journal article" date="2019" name="Int. J. Syst. Evol. Microbiol.">
        <title>The Global Catalogue of Microorganisms (GCM) 10K type strain sequencing project: providing services to taxonomists for standard genome sequencing and annotation.</title>
        <authorList>
            <consortium name="The Broad Institute Genomics Platform"/>
            <consortium name="The Broad Institute Genome Sequencing Center for Infectious Disease"/>
            <person name="Wu L."/>
            <person name="Ma J."/>
        </authorList>
    </citation>
    <scope>NUCLEOTIDE SEQUENCE [LARGE SCALE GENOMIC DNA]</scope>
    <source>
        <strain evidence="7">CCUG 66188</strain>
    </source>
</reference>
<keyword evidence="7" id="KW-1185">Reference proteome</keyword>
<dbReference type="SUPFAM" id="SSF46785">
    <property type="entry name" value="Winged helix' DNA-binding domain"/>
    <property type="match status" value="1"/>
</dbReference>
<gene>
    <name evidence="6" type="ORF">ACFQFQ_27605</name>
</gene>
<dbReference type="PROSITE" id="PS51078">
    <property type="entry name" value="ICLR_ED"/>
    <property type="match status" value="1"/>
</dbReference>
<dbReference type="InterPro" id="IPR005471">
    <property type="entry name" value="Tscrpt_reg_IclR_N"/>
</dbReference>
<dbReference type="PROSITE" id="PS51077">
    <property type="entry name" value="HTH_ICLR"/>
    <property type="match status" value="1"/>
</dbReference>
<evidence type="ECO:0000256" key="2">
    <source>
        <dbReference type="ARBA" id="ARBA00023125"/>
    </source>
</evidence>
<accession>A0ABW2BA25</accession>
<dbReference type="Gene3D" id="1.10.10.10">
    <property type="entry name" value="Winged helix-like DNA-binding domain superfamily/Winged helix DNA-binding domain"/>
    <property type="match status" value="1"/>
</dbReference>
<dbReference type="Pfam" id="PF09339">
    <property type="entry name" value="HTH_IclR"/>
    <property type="match status" value="1"/>
</dbReference>
<organism evidence="6 7">
    <name type="scientific">Sulfitobacter porphyrae</name>
    <dbReference type="NCBI Taxonomy" id="1246864"/>
    <lineage>
        <taxon>Bacteria</taxon>
        <taxon>Pseudomonadati</taxon>
        <taxon>Pseudomonadota</taxon>
        <taxon>Alphaproteobacteria</taxon>
        <taxon>Rhodobacterales</taxon>
        <taxon>Roseobacteraceae</taxon>
        <taxon>Sulfitobacter</taxon>
    </lineage>
</organism>
<evidence type="ECO:0000256" key="3">
    <source>
        <dbReference type="ARBA" id="ARBA00023163"/>
    </source>
</evidence>
<dbReference type="InterPro" id="IPR029016">
    <property type="entry name" value="GAF-like_dom_sf"/>
</dbReference>
<keyword evidence="3" id="KW-0804">Transcription</keyword>
<dbReference type="SMART" id="SM00346">
    <property type="entry name" value="HTH_ICLR"/>
    <property type="match status" value="1"/>
</dbReference>
<dbReference type="PANTHER" id="PTHR30136:SF35">
    <property type="entry name" value="HTH-TYPE TRANSCRIPTIONAL REGULATOR RV1719"/>
    <property type="match status" value="1"/>
</dbReference>
<name>A0ABW2BA25_9RHOB</name>
<evidence type="ECO:0000256" key="1">
    <source>
        <dbReference type="ARBA" id="ARBA00023015"/>
    </source>
</evidence>
<dbReference type="Gene3D" id="3.30.450.40">
    <property type="match status" value="1"/>
</dbReference>
<dbReference type="InterPro" id="IPR050707">
    <property type="entry name" value="HTH_MetabolicPath_Reg"/>
</dbReference>
<dbReference type="EMBL" id="JBHSWG010000004">
    <property type="protein sequence ID" value="MFC6762452.1"/>
    <property type="molecule type" value="Genomic_DNA"/>
</dbReference>
<evidence type="ECO:0000313" key="7">
    <source>
        <dbReference type="Proteomes" id="UP001596353"/>
    </source>
</evidence>
<dbReference type="InterPro" id="IPR036388">
    <property type="entry name" value="WH-like_DNA-bd_sf"/>
</dbReference>
<comment type="caution">
    <text evidence="6">The sequence shown here is derived from an EMBL/GenBank/DDBJ whole genome shotgun (WGS) entry which is preliminary data.</text>
</comment>
<dbReference type="PANTHER" id="PTHR30136">
    <property type="entry name" value="HELIX-TURN-HELIX TRANSCRIPTIONAL REGULATOR, ICLR FAMILY"/>
    <property type="match status" value="1"/>
</dbReference>
<evidence type="ECO:0000259" key="5">
    <source>
        <dbReference type="PROSITE" id="PS51078"/>
    </source>
</evidence>
<dbReference type="InterPro" id="IPR014757">
    <property type="entry name" value="Tscrpt_reg_IclR_C"/>
</dbReference>
<feature type="domain" description="HTH iclR-type" evidence="4">
    <location>
        <begin position="6"/>
        <end position="67"/>
    </location>
</feature>